<dbReference type="SMART" id="SM01040">
    <property type="entry name" value="Bro-N"/>
    <property type="match status" value="1"/>
</dbReference>
<dbReference type="EMBL" id="JAKTMA010000028">
    <property type="protein sequence ID" value="MCR0234113.1"/>
    <property type="molecule type" value="Genomic_DNA"/>
</dbReference>
<evidence type="ECO:0000313" key="4">
    <source>
        <dbReference type="Proteomes" id="UP000503330"/>
    </source>
</evidence>
<accession>A0AAP2XXI2</accession>
<dbReference type="EMBL" id="CP048838">
    <property type="protein sequence ID" value="QJA03980.1"/>
    <property type="molecule type" value="Genomic_DNA"/>
</dbReference>
<evidence type="ECO:0000313" key="5">
    <source>
        <dbReference type="Proteomes" id="UP001203972"/>
    </source>
</evidence>
<name>A0AAP2XXI2_CLOIN</name>
<sequence length="300" mass="34120">MEKREKKSAIQLFEDRQIRTAWDEESEEWYFSIIDVIAILTESMDPSAYWRKLKQRLKAEGNETVTNCHSLKMIAADGKKRLTDVADTEQLLRIIQSVPSPKAEPFKAWLAMVGRERIEETIDPEQAIDRALETYLKKGYSEEWVHQRVLAIRIRNELTDEWKKHGVEKGKEYAILTDEITRAWSGMGTRQYKKLKGLKKENLRDNMSNLELVLTMLAEASTTDISKSENPNTFSENQSIARRGGKVAGIARQALETETGKPVITAENATDLQKLVTDIVEDAAALSVDCNGKDDDKQMG</sequence>
<dbReference type="Proteomes" id="UP000503330">
    <property type="component" value="Chromosome"/>
</dbReference>
<dbReference type="AlphaFoldDB" id="A0AAP2XXI2"/>
<dbReference type="InterPro" id="IPR003497">
    <property type="entry name" value="BRO_N_domain"/>
</dbReference>
<evidence type="ECO:0000259" key="1">
    <source>
        <dbReference type="SMART" id="SM01040"/>
    </source>
</evidence>
<reference evidence="2" key="2">
    <citation type="journal article" date="2022" name="Clin. Infect. Dis.">
        <title>Association between Clostridium innocuum and antibiotic-associated diarrhea in adults and children: A cross-sectional study and comparative genomics analysis.</title>
        <authorList>
            <person name="Cherny K.E."/>
            <person name="Muscat E.B."/>
            <person name="Balaji A."/>
            <person name="Mukherjee J."/>
            <person name="Ozer E.A."/>
            <person name="Angarone M.P."/>
            <person name="Hauser A.R."/>
            <person name="Sichel J.S."/>
            <person name="Amponsah E."/>
            <person name="Kociolek L.K."/>
        </authorList>
    </citation>
    <scope>NUCLEOTIDE SEQUENCE</scope>
    <source>
        <strain evidence="2">NU1-AC-029v</strain>
    </source>
</reference>
<evidence type="ECO:0000313" key="3">
    <source>
        <dbReference type="EMBL" id="QJA03980.1"/>
    </source>
</evidence>
<organism evidence="2 5">
    <name type="scientific">Clostridium innocuum</name>
    <dbReference type="NCBI Taxonomy" id="1522"/>
    <lineage>
        <taxon>Bacteria</taxon>
        <taxon>Bacillati</taxon>
        <taxon>Bacillota</taxon>
        <taxon>Clostridia</taxon>
        <taxon>Eubacteriales</taxon>
        <taxon>Clostridiaceae</taxon>
        <taxon>Clostridium</taxon>
    </lineage>
</organism>
<gene>
    <name evidence="3" type="ORF">G4D54_16790</name>
    <name evidence="2" type="ORF">MKC95_15170</name>
</gene>
<dbReference type="RefSeq" id="WP_002605711.1">
    <property type="nucleotide sequence ID" value="NZ_BAAACC010000033.1"/>
</dbReference>
<dbReference type="GeneID" id="61927229"/>
<feature type="domain" description="Bro-N" evidence="1">
    <location>
        <begin position="17"/>
        <end position="116"/>
    </location>
</feature>
<dbReference type="Pfam" id="PF02498">
    <property type="entry name" value="Bro-N"/>
    <property type="match status" value="1"/>
</dbReference>
<dbReference type="Proteomes" id="UP001203972">
    <property type="component" value="Unassembled WGS sequence"/>
</dbReference>
<protein>
    <submittedName>
        <fullName evidence="2">Bro-N domain-containing protein</fullName>
    </submittedName>
</protein>
<evidence type="ECO:0000313" key="2">
    <source>
        <dbReference type="EMBL" id="MCR0234113.1"/>
    </source>
</evidence>
<reference evidence="3 4" key="1">
    <citation type="submission" date="2020-02" db="EMBL/GenBank/DDBJ databases">
        <authorList>
            <person name="Kociolek L.K."/>
            <person name="Ozer E.A."/>
        </authorList>
    </citation>
    <scope>NUCLEOTIDE SEQUENCE [LARGE SCALE GENOMIC DNA]</scope>
    <source>
        <strain evidence="3 4">ATCC 14501</strain>
    </source>
</reference>
<proteinExistence type="predicted"/>